<accession>A0ABW6ILH2</accession>
<dbReference type="SMART" id="SM00912">
    <property type="entry name" value="Haemagg_act"/>
    <property type="match status" value="1"/>
</dbReference>
<feature type="domain" description="Filamentous haemagglutinin FhaB/tRNA nuclease CdiA-like TPS" evidence="1">
    <location>
        <begin position="38"/>
        <end position="151"/>
    </location>
</feature>
<gene>
    <name evidence="2" type="ORF">ACFVKH_20630</name>
</gene>
<dbReference type="InterPro" id="IPR008638">
    <property type="entry name" value="FhaB/CdiA-like_TPS"/>
</dbReference>
<feature type="non-terminal residue" evidence="2">
    <location>
        <position position="303"/>
    </location>
</feature>
<dbReference type="EMBL" id="JBHZOL010000133">
    <property type="protein sequence ID" value="MFE4108687.1"/>
    <property type="molecule type" value="Genomic_DNA"/>
</dbReference>
<proteinExistence type="predicted"/>
<evidence type="ECO:0000313" key="3">
    <source>
        <dbReference type="Proteomes" id="UP001600165"/>
    </source>
</evidence>
<dbReference type="RefSeq" id="WP_377968305.1">
    <property type="nucleotide sequence ID" value="NZ_JBHZOL010000133.1"/>
</dbReference>
<name>A0ABW6ILH2_9CYAN</name>
<evidence type="ECO:0000313" key="2">
    <source>
        <dbReference type="EMBL" id="MFE4108687.1"/>
    </source>
</evidence>
<keyword evidence="3" id="KW-1185">Reference proteome</keyword>
<dbReference type="Gene3D" id="2.160.20.10">
    <property type="entry name" value="Single-stranded right-handed beta-helix, Pectin lyase-like"/>
    <property type="match status" value="1"/>
</dbReference>
<sequence>MPVVNFWRSLLILGGVASAVWLGQQAAIAQIIPDTTLGNEASVVMPDIPVRGESAELIEGGATRGVNLFHSFAEFNVAELQRVYFANPAGIENILGRVTGSNASNLLGTLGVDGSANLFLLNPNGIVFGPNAQLDITGSFFVSSAEAFDFNGQLFSATNPQAPTLLTVSLTPGLQYSAAQRSEIRNQASLSVGQDLQLNAVNLDLSGQLNAGGNLTLQAQDTVQIRDNATNPFIASAGGELRLQGNDSVDIFALNHPDSALVAGGDLLLRSANPVIGDAYFWSGGNFGVEQLDGSANSLLSPN</sequence>
<evidence type="ECO:0000259" key="1">
    <source>
        <dbReference type="SMART" id="SM00912"/>
    </source>
</evidence>
<reference evidence="2 3" key="1">
    <citation type="submission" date="2024-10" db="EMBL/GenBank/DDBJ databases">
        <authorList>
            <person name="Ratan Roy A."/>
            <person name="Morales Sandoval P.H."/>
            <person name="De Los Santos Villalobos S."/>
            <person name="Chakraborty S."/>
            <person name="Mukherjee J."/>
        </authorList>
    </citation>
    <scope>NUCLEOTIDE SEQUENCE [LARGE SCALE GENOMIC DNA]</scope>
    <source>
        <strain evidence="2 3">S1</strain>
    </source>
</reference>
<comment type="caution">
    <text evidence="2">The sequence shown here is derived from an EMBL/GenBank/DDBJ whole genome shotgun (WGS) entry which is preliminary data.</text>
</comment>
<dbReference type="InterPro" id="IPR012334">
    <property type="entry name" value="Pectin_lyas_fold"/>
</dbReference>
<dbReference type="NCBIfam" id="TIGR01901">
    <property type="entry name" value="adhes_NPXG"/>
    <property type="match status" value="1"/>
</dbReference>
<dbReference type="Pfam" id="PF05860">
    <property type="entry name" value="TPS"/>
    <property type="match status" value="1"/>
</dbReference>
<protein>
    <submittedName>
        <fullName evidence="2">Filamentous hemagglutinin N-terminal domain-containing protein</fullName>
    </submittedName>
</protein>
<dbReference type="Proteomes" id="UP001600165">
    <property type="component" value="Unassembled WGS sequence"/>
</dbReference>
<dbReference type="SUPFAM" id="SSF51126">
    <property type="entry name" value="Pectin lyase-like"/>
    <property type="match status" value="1"/>
</dbReference>
<organism evidence="2 3">
    <name type="scientific">Almyronema epifaneia S1</name>
    <dbReference type="NCBI Taxonomy" id="2991925"/>
    <lineage>
        <taxon>Bacteria</taxon>
        <taxon>Bacillati</taxon>
        <taxon>Cyanobacteriota</taxon>
        <taxon>Cyanophyceae</taxon>
        <taxon>Nodosilineales</taxon>
        <taxon>Nodosilineaceae</taxon>
        <taxon>Almyronema</taxon>
        <taxon>Almyronema epifaneia</taxon>
    </lineage>
</organism>
<dbReference type="InterPro" id="IPR011050">
    <property type="entry name" value="Pectin_lyase_fold/virulence"/>
</dbReference>